<evidence type="ECO:0000256" key="2">
    <source>
        <dbReference type="ARBA" id="ARBA00022692"/>
    </source>
</evidence>
<dbReference type="GO" id="GO:0016020">
    <property type="term" value="C:membrane"/>
    <property type="evidence" value="ECO:0007669"/>
    <property type="project" value="UniProtKB-SubCell"/>
</dbReference>
<feature type="domain" description="Ig-like" evidence="8">
    <location>
        <begin position="6"/>
        <end position="99"/>
    </location>
</feature>
<evidence type="ECO:0000313" key="9">
    <source>
        <dbReference type="Ensembl" id="ENSPFOP00000006400.1"/>
    </source>
</evidence>
<dbReference type="SMART" id="SM00406">
    <property type="entry name" value="IGv"/>
    <property type="match status" value="1"/>
</dbReference>
<protein>
    <recommendedName>
        <fullName evidence="8">Ig-like domain-containing protein</fullName>
    </recommendedName>
</protein>
<dbReference type="GeneTree" id="ENSGT00940000163891"/>
<comment type="subcellular location">
    <subcellularLocation>
        <location evidence="1">Membrane</location>
    </subcellularLocation>
</comment>
<dbReference type="Pfam" id="PF07654">
    <property type="entry name" value="C1-set"/>
    <property type="match status" value="1"/>
</dbReference>
<keyword evidence="5" id="KW-1015">Disulfide bond</keyword>
<dbReference type="AlphaFoldDB" id="A0A087XKU7"/>
<dbReference type="PROSITE" id="PS50835">
    <property type="entry name" value="IG_LIKE"/>
    <property type="match status" value="2"/>
</dbReference>
<dbReference type="InterPro" id="IPR051117">
    <property type="entry name" value="TRG_var/const_region"/>
</dbReference>
<keyword evidence="10" id="KW-1185">Reference proteome</keyword>
<dbReference type="Proteomes" id="UP000028760">
    <property type="component" value="Unassembled WGS sequence"/>
</dbReference>
<dbReference type="EMBL" id="AYCK01006517">
    <property type="status" value="NOT_ANNOTATED_CDS"/>
    <property type="molecule type" value="Genomic_DNA"/>
</dbReference>
<evidence type="ECO:0000256" key="3">
    <source>
        <dbReference type="ARBA" id="ARBA00022989"/>
    </source>
</evidence>
<dbReference type="CDD" id="cd00099">
    <property type="entry name" value="IgV"/>
    <property type="match status" value="1"/>
</dbReference>
<reference evidence="9" key="3">
    <citation type="submission" date="2025-09" db="UniProtKB">
        <authorList>
            <consortium name="Ensembl"/>
        </authorList>
    </citation>
    <scope>IDENTIFICATION</scope>
</reference>
<dbReference type="Pfam" id="PF07686">
    <property type="entry name" value="V-set"/>
    <property type="match status" value="1"/>
</dbReference>
<dbReference type="PANTHER" id="PTHR19256:SF65">
    <property type="entry name" value="T CELL RECEPTOR GAMMA CONSTANT 1-RELATED"/>
    <property type="match status" value="1"/>
</dbReference>
<dbReference type="OMA" id="ETATMEC"/>
<organism evidence="9 10">
    <name type="scientific">Poecilia formosa</name>
    <name type="common">Amazon molly</name>
    <name type="synonym">Limia formosa</name>
    <dbReference type="NCBI Taxonomy" id="48698"/>
    <lineage>
        <taxon>Eukaryota</taxon>
        <taxon>Metazoa</taxon>
        <taxon>Chordata</taxon>
        <taxon>Craniata</taxon>
        <taxon>Vertebrata</taxon>
        <taxon>Euteleostomi</taxon>
        <taxon>Actinopterygii</taxon>
        <taxon>Neopterygii</taxon>
        <taxon>Teleostei</taxon>
        <taxon>Neoteleostei</taxon>
        <taxon>Acanthomorphata</taxon>
        <taxon>Ovalentaria</taxon>
        <taxon>Atherinomorphae</taxon>
        <taxon>Cyprinodontiformes</taxon>
        <taxon>Poeciliidae</taxon>
        <taxon>Poeciliinae</taxon>
        <taxon>Poecilia</taxon>
    </lineage>
</organism>
<keyword evidence="4" id="KW-0472">Membrane</keyword>
<reference evidence="10" key="1">
    <citation type="submission" date="2013-10" db="EMBL/GenBank/DDBJ databases">
        <authorList>
            <person name="Schartl M."/>
            <person name="Warren W."/>
        </authorList>
    </citation>
    <scope>NUCLEOTIDE SEQUENCE [LARGE SCALE GENOMIC DNA]</scope>
    <source>
        <strain evidence="10">female</strain>
    </source>
</reference>
<dbReference type="FunFam" id="2.60.40.10:FF:000283">
    <property type="entry name" value="Immunoglobulin kappa constant"/>
    <property type="match status" value="1"/>
</dbReference>
<evidence type="ECO:0000256" key="7">
    <source>
        <dbReference type="ARBA" id="ARBA00023319"/>
    </source>
</evidence>
<evidence type="ECO:0000259" key="8">
    <source>
        <dbReference type="PROSITE" id="PS50835"/>
    </source>
</evidence>
<keyword evidence="6" id="KW-0675">Receptor</keyword>
<evidence type="ECO:0000256" key="5">
    <source>
        <dbReference type="ARBA" id="ARBA00023157"/>
    </source>
</evidence>
<dbReference type="InterPro" id="IPR013106">
    <property type="entry name" value="Ig_V-set"/>
</dbReference>
<dbReference type="Ensembl" id="ENSPFOT00000006411.1">
    <property type="protein sequence ID" value="ENSPFOP00000006400.1"/>
    <property type="gene ID" value="ENSPFOG00000006485.2"/>
</dbReference>
<sequence length="226" mass="24250">GVSGATVVTQTPPVVTVRKGETATMDCNLGSVNDSSSRWYRQIPGEVPLYMLRFHHSWSAPKYDTGFPSSRHTGTHQSTSDYRLHISSVEEGDSAVYYCCTWDDSAKEVFGPGTKLIVTGSSLPPPVLTVFPPSKAELQSNKATLLCLSSLSSESKGFADVSWLVDGSPVSSGISTSTAVQRPDQTFHISSSLSIQTSDWNMNKVYACKVSLGSQAAEKTINKSGC</sequence>
<dbReference type="SMART" id="SM00407">
    <property type="entry name" value="IGc1"/>
    <property type="match status" value="1"/>
</dbReference>
<reference evidence="9" key="2">
    <citation type="submission" date="2025-08" db="UniProtKB">
        <authorList>
            <consortium name="Ensembl"/>
        </authorList>
    </citation>
    <scope>IDENTIFICATION</scope>
</reference>
<dbReference type="EMBL" id="AYCK01006515">
    <property type="status" value="NOT_ANNOTATED_CDS"/>
    <property type="molecule type" value="Genomic_DNA"/>
</dbReference>
<keyword evidence="3" id="KW-1133">Transmembrane helix</keyword>
<dbReference type="SMART" id="SM00409">
    <property type="entry name" value="IG"/>
    <property type="match status" value="2"/>
</dbReference>
<proteinExistence type="predicted"/>
<keyword evidence="7" id="KW-0393">Immunoglobulin domain</keyword>
<accession>A0A087XKU7</accession>
<evidence type="ECO:0000256" key="6">
    <source>
        <dbReference type="ARBA" id="ARBA00023170"/>
    </source>
</evidence>
<dbReference type="SUPFAM" id="SSF48726">
    <property type="entry name" value="Immunoglobulin"/>
    <property type="match status" value="2"/>
</dbReference>
<dbReference type="PANTHER" id="PTHR19256">
    <property type="entry name" value="T-CELL RECEPTOR GAMMA CHAIN"/>
    <property type="match status" value="1"/>
</dbReference>
<dbReference type="InterPro" id="IPR007110">
    <property type="entry name" value="Ig-like_dom"/>
</dbReference>
<dbReference type="EMBL" id="AYCK01006516">
    <property type="status" value="NOT_ANNOTATED_CDS"/>
    <property type="molecule type" value="Genomic_DNA"/>
</dbReference>
<dbReference type="Gene3D" id="2.60.40.10">
    <property type="entry name" value="Immunoglobulins"/>
    <property type="match status" value="2"/>
</dbReference>
<dbReference type="InterPro" id="IPR003597">
    <property type="entry name" value="Ig_C1-set"/>
</dbReference>
<dbReference type="InterPro" id="IPR036179">
    <property type="entry name" value="Ig-like_dom_sf"/>
</dbReference>
<feature type="domain" description="Ig-like" evidence="8">
    <location>
        <begin position="126"/>
        <end position="222"/>
    </location>
</feature>
<name>A0A087XKU7_POEFO</name>
<dbReference type="InterPro" id="IPR003599">
    <property type="entry name" value="Ig_sub"/>
</dbReference>
<evidence type="ECO:0000256" key="4">
    <source>
        <dbReference type="ARBA" id="ARBA00023136"/>
    </source>
</evidence>
<keyword evidence="2" id="KW-0812">Transmembrane</keyword>
<dbReference type="InterPro" id="IPR013783">
    <property type="entry name" value="Ig-like_fold"/>
</dbReference>
<evidence type="ECO:0000256" key="1">
    <source>
        <dbReference type="ARBA" id="ARBA00004370"/>
    </source>
</evidence>
<evidence type="ECO:0000313" key="10">
    <source>
        <dbReference type="Proteomes" id="UP000028760"/>
    </source>
</evidence>